<comment type="similarity">
    <text evidence="1">Belongs to the ArgJ family.</text>
</comment>
<evidence type="ECO:0000256" key="6">
    <source>
        <dbReference type="ARBA" id="ARBA00023315"/>
    </source>
</evidence>
<evidence type="ECO:0000256" key="5">
    <source>
        <dbReference type="ARBA" id="ARBA00022813"/>
    </source>
</evidence>
<sequence>MASTNVGIGSDDGPDLVLFELCPGSTSVGVFTQSHFSAAPVQVARAHLIEGPARYLLVNSGNANAATGAQGLLDARACCQAVAVQGKVKPQQVLPFSTGVIGEALPIEPIMNALPDMFAALHEDQWLNAARGIMTTDTRPKIASRQLKLCGQLVTLTGIAKGAGMIQPNMATMLSFIATDAQISESLLQEMLSSSVASSFNRITVDSDTSTNDACMLIASGQAGDLLDDCEQELADFQDALTDLMLELAQGLVRDGEGATKFVTVLVEQGESEQQCLAIAFSIANSPLIKTALFASDANWGRIVMAIGKTDVQLDVESLDIYINDLCLMRSGTKAAEYEEADGANAMALEDIVIRVVLNCGACSETVWTSDLSLDYVKINAEYRT</sequence>
<reference evidence="7" key="1">
    <citation type="submission" date="2018-05" db="EMBL/GenBank/DDBJ databases">
        <authorList>
            <person name="Lanie J.A."/>
            <person name="Ng W.-L."/>
            <person name="Kazmierczak K.M."/>
            <person name="Andrzejewski T.M."/>
            <person name="Davidsen T.M."/>
            <person name="Wayne K.J."/>
            <person name="Tettelin H."/>
            <person name="Glass J.I."/>
            <person name="Rusch D."/>
            <person name="Podicherti R."/>
            <person name="Tsui H.-C.T."/>
            <person name="Winkler M.E."/>
        </authorList>
    </citation>
    <scope>NUCLEOTIDE SEQUENCE</scope>
</reference>
<name>A0A382DIE6_9ZZZZ</name>
<dbReference type="GO" id="GO:0004358">
    <property type="term" value="F:L-glutamate N-acetyltransferase activity, acting on acetyl-L-ornithine as donor"/>
    <property type="evidence" value="ECO:0007669"/>
    <property type="project" value="InterPro"/>
</dbReference>
<evidence type="ECO:0000256" key="3">
    <source>
        <dbReference type="ARBA" id="ARBA00022605"/>
    </source>
</evidence>
<keyword evidence="4" id="KW-0808">Transferase</keyword>
<proteinExistence type="inferred from homology"/>
<dbReference type="CDD" id="cd02152">
    <property type="entry name" value="OAT"/>
    <property type="match status" value="1"/>
</dbReference>
<dbReference type="GO" id="GO:0006592">
    <property type="term" value="P:ornithine biosynthetic process"/>
    <property type="evidence" value="ECO:0007669"/>
    <property type="project" value="TreeGrafter"/>
</dbReference>
<dbReference type="NCBIfam" id="NF003802">
    <property type="entry name" value="PRK05388.1"/>
    <property type="match status" value="1"/>
</dbReference>
<dbReference type="SUPFAM" id="SSF56266">
    <property type="entry name" value="DmpA/ArgJ-like"/>
    <property type="match status" value="1"/>
</dbReference>
<dbReference type="Gene3D" id="3.60.70.12">
    <property type="entry name" value="L-amino peptidase D-ALA esterase/amidase"/>
    <property type="match status" value="1"/>
</dbReference>
<dbReference type="Pfam" id="PF01960">
    <property type="entry name" value="ArgJ"/>
    <property type="match status" value="1"/>
</dbReference>
<dbReference type="InterPro" id="IPR016117">
    <property type="entry name" value="ArgJ-like_dom_sf"/>
</dbReference>
<evidence type="ECO:0000256" key="2">
    <source>
        <dbReference type="ARBA" id="ARBA00022571"/>
    </source>
</evidence>
<gene>
    <name evidence="7" type="ORF">METZ01_LOCUS191110</name>
</gene>
<keyword evidence="6" id="KW-0012">Acyltransferase</keyword>
<dbReference type="NCBIfam" id="TIGR00120">
    <property type="entry name" value="ArgJ"/>
    <property type="match status" value="1"/>
</dbReference>
<accession>A0A382DIE6</accession>
<dbReference type="InterPro" id="IPR002813">
    <property type="entry name" value="Arg_biosynth_ArgJ"/>
</dbReference>
<dbReference type="InterPro" id="IPR042195">
    <property type="entry name" value="ArgJ_beta_C"/>
</dbReference>
<evidence type="ECO:0000256" key="1">
    <source>
        <dbReference type="ARBA" id="ARBA00006774"/>
    </source>
</evidence>
<dbReference type="GO" id="GO:0006526">
    <property type="term" value="P:L-arginine biosynthetic process"/>
    <property type="evidence" value="ECO:0007669"/>
    <property type="project" value="UniProtKB-KW"/>
</dbReference>
<keyword evidence="2" id="KW-0055">Arginine biosynthesis</keyword>
<keyword evidence="3" id="KW-0028">Amino-acid biosynthesis</keyword>
<dbReference type="AlphaFoldDB" id="A0A382DIE6"/>
<evidence type="ECO:0000256" key="4">
    <source>
        <dbReference type="ARBA" id="ARBA00022679"/>
    </source>
</evidence>
<dbReference type="PANTHER" id="PTHR23100">
    <property type="entry name" value="ARGININE BIOSYNTHESIS BIFUNCTIONAL PROTEIN ARGJ"/>
    <property type="match status" value="1"/>
</dbReference>
<dbReference type="EMBL" id="UINC01039573">
    <property type="protein sequence ID" value="SVB38256.1"/>
    <property type="molecule type" value="Genomic_DNA"/>
</dbReference>
<evidence type="ECO:0000313" key="7">
    <source>
        <dbReference type="EMBL" id="SVB38256.1"/>
    </source>
</evidence>
<dbReference type="Gene3D" id="3.10.20.340">
    <property type="entry name" value="ArgJ beta chain, C-terminal domain"/>
    <property type="match status" value="1"/>
</dbReference>
<dbReference type="HAMAP" id="MF_01106">
    <property type="entry name" value="ArgJ"/>
    <property type="match status" value="1"/>
</dbReference>
<dbReference type="FunFam" id="3.60.70.12:FF:000001">
    <property type="entry name" value="Arginine biosynthesis bifunctional protein ArgJ, chloroplastic"/>
    <property type="match status" value="1"/>
</dbReference>
<dbReference type="PANTHER" id="PTHR23100:SF0">
    <property type="entry name" value="ARGININE BIOSYNTHESIS BIFUNCTIONAL PROTEIN ARGJ, MITOCHONDRIAL"/>
    <property type="match status" value="1"/>
</dbReference>
<dbReference type="GO" id="GO:0004042">
    <property type="term" value="F:L-glutamate N-acetyltransferase activity"/>
    <property type="evidence" value="ECO:0007669"/>
    <property type="project" value="TreeGrafter"/>
</dbReference>
<keyword evidence="5" id="KW-0068">Autocatalytic cleavage</keyword>
<protein>
    <submittedName>
        <fullName evidence="7">Uncharacterized protein</fullName>
    </submittedName>
</protein>
<organism evidence="7">
    <name type="scientific">marine metagenome</name>
    <dbReference type="NCBI Taxonomy" id="408172"/>
    <lineage>
        <taxon>unclassified sequences</taxon>
        <taxon>metagenomes</taxon>
        <taxon>ecological metagenomes</taxon>
    </lineage>
</organism>